<evidence type="ECO:0000256" key="1">
    <source>
        <dbReference type="SAM" id="MobiDB-lite"/>
    </source>
</evidence>
<protein>
    <submittedName>
        <fullName evidence="2">Uncharacterized protein</fullName>
    </submittedName>
</protein>
<gene>
    <name evidence="2" type="ORF">P7K49_009174</name>
</gene>
<dbReference type="EMBL" id="JASSZA010000005">
    <property type="protein sequence ID" value="KAK2109428.1"/>
    <property type="molecule type" value="Genomic_DNA"/>
</dbReference>
<name>A0ABQ9VJ76_SAGOE</name>
<reference evidence="2 3" key="1">
    <citation type="submission" date="2023-05" db="EMBL/GenBank/DDBJ databases">
        <title>B98-5 Cell Line De Novo Hybrid Assembly: An Optical Mapping Approach.</title>
        <authorList>
            <person name="Kananen K."/>
            <person name="Auerbach J.A."/>
            <person name="Kautto E."/>
            <person name="Blachly J.S."/>
        </authorList>
    </citation>
    <scope>NUCLEOTIDE SEQUENCE [LARGE SCALE GENOMIC DNA]</scope>
    <source>
        <strain evidence="2">B95-8</strain>
        <tissue evidence="2">Cell line</tissue>
    </source>
</reference>
<evidence type="ECO:0000313" key="2">
    <source>
        <dbReference type="EMBL" id="KAK2109428.1"/>
    </source>
</evidence>
<feature type="region of interest" description="Disordered" evidence="1">
    <location>
        <begin position="1"/>
        <end position="49"/>
    </location>
</feature>
<proteinExistence type="predicted"/>
<organism evidence="2 3">
    <name type="scientific">Saguinus oedipus</name>
    <name type="common">Cotton-top tamarin</name>
    <name type="synonym">Oedipomidas oedipus</name>
    <dbReference type="NCBI Taxonomy" id="9490"/>
    <lineage>
        <taxon>Eukaryota</taxon>
        <taxon>Metazoa</taxon>
        <taxon>Chordata</taxon>
        <taxon>Craniata</taxon>
        <taxon>Vertebrata</taxon>
        <taxon>Euteleostomi</taxon>
        <taxon>Mammalia</taxon>
        <taxon>Eutheria</taxon>
        <taxon>Euarchontoglires</taxon>
        <taxon>Primates</taxon>
        <taxon>Haplorrhini</taxon>
        <taxon>Platyrrhini</taxon>
        <taxon>Cebidae</taxon>
        <taxon>Callitrichinae</taxon>
        <taxon>Saguinus</taxon>
    </lineage>
</organism>
<feature type="region of interest" description="Disordered" evidence="1">
    <location>
        <begin position="80"/>
        <end position="106"/>
    </location>
</feature>
<dbReference type="Proteomes" id="UP001266305">
    <property type="component" value="Unassembled WGS sequence"/>
</dbReference>
<comment type="caution">
    <text evidence="2">The sequence shown here is derived from an EMBL/GenBank/DDBJ whole genome shotgun (WGS) entry which is preliminary data.</text>
</comment>
<sequence>MRGAGEEATALQGGAGERTRRAKDNATTRHRVHPNLKDLAGSPSAPRGLAQRPVWESGLPAVLSLRGLAIIVRDDLRPQGPTLSQPVRLAHGTGSRAPPPPTFTERRRLRLQARPPRRAEMTLAQGANPQRCPAPSGLMGGRFPALLAAKRVRSSLSGARNATPAHAASVSRF</sequence>
<feature type="compositionally biased region" description="Basic and acidic residues" evidence="1">
    <location>
        <begin position="17"/>
        <end position="27"/>
    </location>
</feature>
<evidence type="ECO:0000313" key="3">
    <source>
        <dbReference type="Proteomes" id="UP001266305"/>
    </source>
</evidence>
<accession>A0ABQ9VJ76</accession>
<keyword evidence="3" id="KW-1185">Reference proteome</keyword>